<evidence type="ECO:0000313" key="9">
    <source>
        <dbReference type="Proteomes" id="UP000183975"/>
    </source>
</evidence>
<feature type="binding site" evidence="7">
    <location>
        <position position="145"/>
    </location>
    <ligand>
        <name>a 1,2-diacyl-sn-glycero-3-phospho-(1'-sn-glycerol)</name>
        <dbReference type="ChEBI" id="CHEBI:64716"/>
    </ligand>
</feature>
<dbReference type="GO" id="GO:0042158">
    <property type="term" value="P:lipoprotein biosynthetic process"/>
    <property type="evidence" value="ECO:0007669"/>
    <property type="project" value="UniProtKB-UniRule"/>
</dbReference>
<feature type="transmembrane region" description="Helical" evidence="7">
    <location>
        <begin position="126"/>
        <end position="144"/>
    </location>
</feature>
<feature type="transmembrane region" description="Helical" evidence="7">
    <location>
        <begin position="28"/>
        <end position="47"/>
    </location>
</feature>
<dbReference type="Pfam" id="PF01790">
    <property type="entry name" value="LGT"/>
    <property type="match status" value="1"/>
</dbReference>
<dbReference type="InterPro" id="IPR001640">
    <property type="entry name" value="Lgt"/>
</dbReference>
<dbReference type="Proteomes" id="UP000183975">
    <property type="component" value="Unassembled WGS sequence"/>
</dbReference>
<comment type="catalytic activity">
    <reaction evidence="7">
        <text>L-cysteinyl-[prolipoprotein] + a 1,2-diacyl-sn-glycero-3-phospho-(1'-sn-glycerol) = an S-1,2-diacyl-sn-glyceryl-L-cysteinyl-[prolipoprotein] + sn-glycerol 1-phosphate + H(+)</text>
        <dbReference type="Rhea" id="RHEA:56712"/>
        <dbReference type="Rhea" id="RHEA-COMP:14679"/>
        <dbReference type="Rhea" id="RHEA-COMP:14680"/>
        <dbReference type="ChEBI" id="CHEBI:15378"/>
        <dbReference type="ChEBI" id="CHEBI:29950"/>
        <dbReference type="ChEBI" id="CHEBI:57685"/>
        <dbReference type="ChEBI" id="CHEBI:64716"/>
        <dbReference type="ChEBI" id="CHEBI:140658"/>
        <dbReference type="EC" id="2.5.1.145"/>
    </reaction>
</comment>
<keyword evidence="6 7" id="KW-0472">Membrane</keyword>
<feature type="transmembrane region" description="Helical" evidence="7">
    <location>
        <begin position="200"/>
        <end position="217"/>
    </location>
</feature>
<dbReference type="PANTHER" id="PTHR30589">
    <property type="entry name" value="PROLIPOPROTEIN DIACYLGLYCERYL TRANSFERASE"/>
    <property type="match status" value="1"/>
</dbReference>
<dbReference type="UniPathway" id="UPA00664"/>
<dbReference type="PROSITE" id="PS01311">
    <property type="entry name" value="LGT"/>
    <property type="match status" value="1"/>
</dbReference>
<keyword evidence="2 7" id="KW-1003">Cell membrane</keyword>
<feature type="transmembrane region" description="Helical" evidence="7">
    <location>
        <begin position="59"/>
        <end position="82"/>
    </location>
</feature>
<dbReference type="OrthoDB" id="871140at2"/>
<dbReference type="EC" id="2.5.1.145" evidence="7"/>
<feature type="transmembrane region" description="Helical" evidence="7">
    <location>
        <begin position="102"/>
        <end position="119"/>
    </location>
</feature>
<comment type="similarity">
    <text evidence="1 7">Belongs to the Lgt family.</text>
</comment>
<comment type="subcellular location">
    <subcellularLocation>
        <location evidence="7">Cell membrane</location>
        <topology evidence="7">Multi-pass membrane protein</topology>
    </subcellularLocation>
</comment>
<accession>A0A1M6QRF9</accession>
<dbReference type="GO" id="GO:0005886">
    <property type="term" value="C:plasma membrane"/>
    <property type="evidence" value="ECO:0007669"/>
    <property type="project" value="UniProtKB-SubCell"/>
</dbReference>
<gene>
    <name evidence="7" type="primary">lgt</name>
    <name evidence="8" type="ORF">SAMN02745138_01377</name>
</gene>
<dbReference type="GO" id="GO:0008961">
    <property type="term" value="F:phosphatidylglycerol-prolipoprotein diacylglyceryl transferase activity"/>
    <property type="evidence" value="ECO:0007669"/>
    <property type="project" value="UniProtKB-UniRule"/>
</dbReference>
<keyword evidence="3 7" id="KW-0808">Transferase</keyword>
<evidence type="ECO:0000256" key="3">
    <source>
        <dbReference type="ARBA" id="ARBA00022679"/>
    </source>
</evidence>
<feature type="transmembrane region" description="Helical" evidence="7">
    <location>
        <begin position="224"/>
        <end position="242"/>
    </location>
</feature>
<keyword evidence="8" id="KW-0449">Lipoprotein</keyword>
<evidence type="ECO:0000256" key="4">
    <source>
        <dbReference type="ARBA" id="ARBA00022692"/>
    </source>
</evidence>
<evidence type="ECO:0000313" key="8">
    <source>
        <dbReference type="EMBL" id="SHK22765.1"/>
    </source>
</evidence>
<evidence type="ECO:0000256" key="7">
    <source>
        <dbReference type="HAMAP-Rule" id="MF_01147"/>
    </source>
</evidence>
<dbReference type="NCBIfam" id="TIGR00544">
    <property type="entry name" value="lgt"/>
    <property type="match status" value="1"/>
</dbReference>
<organism evidence="8 9">
    <name type="scientific">Anaerotignum lactatifermentans DSM 14214</name>
    <dbReference type="NCBI Taxonomy" id="1121323"/>
    <lineage>
        <taxon>Bacteria</taxon>
        <taxon>Bacillati</taxon>
        <taxon>Bacillota</taxon>
        <taxon>Clostridia</taxon>
        <taxon>Lachnospirales</taxon>
        <taxon>Anaerotignaceae</taxon>
        <taxon>Anaerotignum</taxon>
    </lineage>
</organism>
<proteinExistence type="inferred from homology"/>
<dbReference type="HAMAP" id="MF_01147">
    <property type="entry name" value="Lgt"/>
    <property type="match status" value="1"/>
</dbReference>
<sequence length="298" mass="33533">MPEIWFPNLGIEIDHLSRTAFTVFGQDIYWYGIFIGLGVILGVLLALHEAKRTGQNPDTYLDFIIYAMIIAIIGARLYYVIFSWDFYSQHPEKIFAIREGGLAIYGGIIGGVLTAIVYSHLKKKSFWVMADTMAPSLILGQMLGRWGNFFNKEAFGGFTDNLFAMRYQLSQVRASDVTPDILQNLVTVNGVDYIQVHPTFLYESMWSLCVFIILLILQRKKKFDGQVCATYFFGYALGRVWIEGLRTDQLCIGNVPVSQALSAVLIIASVVLYVYCKKKAAVVPVTEGANAETEQKEE</sequence>
<evidence type="ECO:0000256" key="1">
    <source>
        <dbReference type="ARBA" id="ARBA00007150"/>
    </source>
</evidence>
<feature type="transmembrane region" description="Helical" evidence="7">
    <location>
        <begin position="257"/>
        <end position="276"/>
    </location>
</feature>
<dbReference type="AlphaFoldDB" id="A0A1M6QRF9"/>
<evidence type="ECO:0000256" key="6">
    <source>
        <dbReference type="ARBA" id="ARBA00023136"/>
    </source>
</evidence>
<protein>
    <recommendedName>
        <fullName evidence="7">Phosphatidylglycerol--prolipoprotein diacylglyceryl transferase</fullName>
        <ecNumber evidence="7">2.5.1.145</ecNumber>
    </recommendedName>
</protein>
<keyword evidence="9" id="KW-1185">Reference proteome</keyword>
<evidence type="ECO:0000256" key="5">
    <source>
        <dbReference type="ARBA" id="ARBA00022989"/>
    </source>
</evidence>
<keyword evidence="5 7" id="KW-1133">Transmembrane helix</keyword>
<dbReference type="EMBL" id="FRAH01000020">
    <property type="protein sequence ID" value="SHK22765.1"/>
    <property type="molecule type" value="Genomic_DNA"/>
</dbReference>
<evidence type="ECO:0000256" key="2">
    <source>
        <dbReference type="ARBA" id="ARBA00022475"/>
    </source>
</evidence>
<dbReference type="PANTHER" id="PTHR30589:SF0">
    <property type="entry name" value="PHOSPHATIDYLGLYCEROL--PROLIPOPROTEIN DIACYLGLYCERYL TRANSFERASE"/>
    <property type="match status" value="1"/>
</dbReference>
<comment type="pathway">
    <text evidence="7">Protein modification; lipoprotein biosynthesis (diacylglyceryl transfer).</text>
</comment>
<name>A0A1M6QRF9_9FIRM</name>
<comment type="function">
    <text evidence="7">Catalyzes the transfer of the diacylglyceryl group from phosphatidylglycerol to the sulfhydryl group of the N-terminal cysteine of a prolipoprotein, the first step in the formation of mature lipoproteins.</text>
</comment>
<keyword evidence="4 7" id="KW-0812">Transmembrane</keyword>
<dbReference type="RefSeq" id="WP_072850401.1">
    <property type="nucleotide sequence ID" value="NZ_FRAH01000020.1"/>
</dbReference>
<reference evidence="8 9" key="1">
    <citation type="submission" date="2016-11" db="EMBL/GenBank/DDBJ databases">
        <authorList>
            <person name="Jaros S."/>
            <person name="Januszkiewicz K."/>
            <person name="Wedrychowicz H."/>
        </authorList>
    </citation>
    <scope>NUCLEOTIDE SEQUENCE [LARGE SCALE GENOMIC DNA]</scope>
    <source>
        <strain evidence="8 9">DSM 14214</strain>
    </source>
</reference>